<organism evidence="7 8">
    <name type="scientific">Thanatephorus cucumeris (strain AG1-IA)</name>
    <name type="common">Rice sheath blight fungus</name>
    <name type="synonym">Rhizoctonia solani</name>
    <dbReference type="NCBI Taxonomy" id="983506"/>
    <lineage>
        <taxon>Eukaryota</taxon>
        <taxon>Fungi</taxon>
        <taxon>Dikarya</taxon>
        <taxon>Basidiomycota</taxon>
        <taxon>Agaricomycotina</taxon>
        <taxon>Agaricomycetes</taxon>
        <taxon>Cantharellales</taxon>
        <taxon>Ceratobasidiaceae</taxon>
        <taxon>Rhizoctonia</taxon>
        <taxon>Rhizoctonia solani AG-1</taxon>
    </lineage>
</organism>
<dbReference type="PANTHER" id="PTHR43791">
    <property type="entry name" value="PERMEASE-RELATED"/>
    <property type="match status" value="1"/>
</dbReference>
<name>L8WVJ5_THACA</name>
<feature type="region of interest" description="Disordered" evidence="6">
    <location>
        <begin position="1"/>
        <end position="50"/>
    </location>
</feature>
<dbReference type="GO" id="GO:0016020">
    <property type="term" value="C:membrane"/>
    <property type="evidence" value="ECO:0007669"/>
    <property type="project" value="UniProtKB-SubCell"/>
</dbReference>
<dbReference type="SUPFAM" id="SSF103473">
    <property type="entry name" value="MFS general substrate transporter"/>
    <property type="match status" value="2"/>
</dbReference>
<evidence type="ECO:0000256" key="1">
    <source>
        <dbReference type="ARBA" id="ARBA00004141"/>
    </source>
</evidence>
<evidence type="ECO:0000256" key="5">
    <source>
        <dbReference type="ARBA" id="ARBA00023136"/>
    </source>
</evidence>
<proteinExistence type="predicted"/>
<accession>L8WVJ5</accession>
<keyword evidence="4" id="KW-1133">Transmembrane helix</keyword>
<dbReference type="OMA" id="KSMWGLY"/>
<reference evidence="7 8" key="1">
    <citation type="journal article" date="2013" name="Nat. Commun.">
        <title>The evolution and pathogenic mechanisms of the rice sheath blight pathogen.</title>
        <authorList>
            <person name="Zheng A."/>
            <person name="Lin R."/>
            <person name="Xu L."/>
            <person name="Qin P."/>
            <person name="Tang C."/>
            <person name="Ai P."/>
            <person name="Zhang D."/>
            <person name="Liu Y."/>
            <person name="Sun Z."/>
            <person name="Feng H."/>
            <person name="Wang Y."/>
            <person name="Chen Y."/>
            <person name="Liang X."/>
            <person name="Fu R."/>
            <person name="Li Q."/>
            <person name="Zhang J."/>
            <person name="Yu X."/>
            <person name="Xie Z."/>
            <person name="Ding L."/>
            <person name="Guan P."/>
            <person name="Tang J."/>
            <person name="Liang Y."/>
            <person name="Wang S."/>
            <person name="Deng Q."/>
            <person name="Li S."/>
            <person name="Zhu J."/>
            <person name="Wang L."/>
            <person name="Liu H."/>
            <person name="Li P."/>
        </authorList>
    </citation>
    <scope>NUCLEOTIDE SEQUENCE [LARGE SCALE GENOMIC DNA]</scope>
    <source>
        <strain evidence="8">AG-1 IA</strain>
    </source>
</reference>
<evidence type="ECO:0000256" key="2">
    <source>
        <dbReference type="ARBA" id="ARBA00022448"/>
    </source>
</evidence>
<dbReference type="HOGENOM" id="CLU_001265_2_0_1"/>
<dbReference type="AlphaFoldDB" id="L8WVJ5"/>
<evidence type="ECO:0000256" key="6">
    <source>
        <dbReference type="SAM" id="MobiDB-lite"/>
    </source>
</evidence>
<gene>
    <name evidence="7" type="ORF">AG1IA_05221</name>
</gene>
<dbReference type="GO" id="GO:0022857">
    <property type="term" value="F:transmembrane transporter activity"/>
    <property type="evidence" value="ECO:0007669"/>
    <property type="project" value="TreeGrafter"/>
</dbReference>
<evidence type="ECO:0000256" key="4">
    <source>
        <dbReference type="ARBA" id="ARBA00022989"/>
    </source>
</evidence>
<keyword evidence="3" id="KW-0812">Transmembrane</keyword>
<evidence type="ECO:0000313" key="7">
    <source>
        <dbReference type="EMBL" id="ELU40778.1"/>
    </source>
</evidence>
<dbReference type="OrthoDB" id="1935484at2759"/>
<dbReference type="STRING" id="983506.L8WVJ5"/>
<keyword evidence="5" id="KW-0472">Membrane</keyword>
<sequence length="643" mass="72542">MASSSEKVANIAVSGAPEKSDPERTSISSDDPGLTQPLVGNEELWRGTRPHDNYEVDGLHRWDPTATWDQEEEKALVRKIDIRLMVSKARCHFGGPQLNSLFQTWLCLMFFGLQMDRGNIGNALTDNLLADLNLTTNDYNNGTTIQLLAFLVAELPSQYMIKRLGMERWLPGLMVWYVLSVSGFTHEETGNLITAHLQLVHGVLGPGLDQQPHDFLHHPNWPSVYPGSGLVSRLPLPHRGSKLTPICFKLSTLLASPQVCWLLVSCKCVVFGAWLAGAWLMPFAMDVPARRSVHSGRGYNQLVLSSKFPNKNKAWDLGKEGLRPYHPLQRILRNDPAKGLVQIHEPLKWNDFKSKEPWYVIRRRRVTFGLLRKFTRQAGFSTIESNLLGIPAAALQIITVCANFRSSDYFGDRSLHVLFGEIWSLGPLIALAYLPHHASNWSRFAISTLIGGYPYFHPIVTSWVSENSFDVKKRAVAAATYNVIVQIGSVWWLRRLNAAKERAWNKLTQEQQIEYQSDEAARERDGNRRLDFSARVMAIVTLTRVLPTFFLRVVSTTSQRLKLISHLVARTRRKAPALELETLAPCEMNIKHEVDRSNPPGPVISKYFSMKGAERLDQPRLDERDIGVSVLATRSGTRESRVG</sequence>
<dbReference type="InterPro" id="IPR036259">
    <property type="entry name" value="MFS_trans_sf"/>
</dbReference>
<evidence type="ECO:0000313" key="8">
    <source>
        <dbReference type="Proteomes" id="UP000011668"/>
    </source>
</evidence>
<dbReference type="EMBL" id="AFRT01001348">
    <property type="protein sequence ID" value="ELU40778.1"/>
    <property type="molecule type" value="Genomic_DNA"/>
</dbReference>
<dbReference type="Gene3D" id="1.20.1250.20">
    <property type="entry name" value="MFS general substrate transporter like domains"/>
    <property type="match status" value="2"/>
</dbReference>
<dbReference type="Proteomes" id="UP000011668">
    <property type="component" value="Unassembled WGS sequence"/>
</dbReference>
<evidence type="ECO:0000256" key="3">
    <source>
        <dbReference type="ARBA" id="ARBA00022692"/>
    </source>
</evidence>
<protein>
    <submittedName>
        <fullName evidence="7">MFS transporter</fullName>
    </submittedName>
</protein>
<comment type="subcellular location">
    <subcellularLocation>
        <location evidence="1">Membrane</location>
        <topology evidence="1">Multi-pass membrane protein</topology>
    </subcellularLocation>
</comment>
<keyword evidence="2" id="KW-0813">Transport</keyword>
<comment type="caution">
    <text evidence="7">The sequence shown here is derived from an EMBL/GenBank/DDBJ whole genome shotgun (WGS) entry which is preliminary data.</text>
</comment>
<keyword evidence="8" id="KW-1185">Reference proteome</keyword>
<dbReference type="PANTHER" id="PTHR43791:SF60">
    <property type="entry name" value="TRANSPORTER, PUTATIVE (AFU_ORTHOLOGUE AFUA_1G17160)-RELATED"/>
    <property type="match status" value="1"/>
</dbReference>